<dbReference type="InterPro" id="IPR000387">
    <property type="entry name" value="Tyr_Pase_dom"/>
</dbReference>
<accession>G3IEM6</accession>
<feature type="binding site" evidence="8">
    <location>
        <position position="1330"/>
    </location>
    <ligand>
        <name>substrate</name>
    </ligand>
</feature>
<evidence type="ECO:0000256" key="6">
    <source>
        <dbReference type="ARBA" id="ARBA00023242"/>
    </source>
</evidence>
<dbReference type="InParanoid" id="G3IEM6"/>
<dbReference type="EMBL" id="JH002227">
    <property type="protein sequence ID" value="EGW14691.1"/>
    <property type="molecule type" value="Genomic_DNA"/>
</dbReference>
<dbReference type="Pfam" id="PF00595">
    <property type="entry name" value="PDZ"/>
    <property type="match status" value="3"/>
</dbReference>
<protein>
    <submittedName>
        <fullName evidence="15">Tyrosine-protein phosphatase non-receptor type 13</fullName>
    </submittedName>
</protein>
<dbReference type="PROSITE" id="PS50056">
    <property type="entry name" value="TYR_PHOSPHATASE_2"/>
    <property type="match status" value="1"/>
</dbReference>
<feature type="active site" description="Phosphocysteine intermediate" evidence="7">
    <location>
        <position position="1286"/>
    </location>
</feature>
<dbReference type="InterPro" id="IPR000299">
    <property type="entry name" value="FERM_domain"/>
</dbReference>
<keyword evidence="4" id="KW-0963">Cytoplasm</keyword>
<dbReference type="Gene3D" id="3.90.190.10">
    <property type="entry name" value="Protein tyrosine phosphatase superfamily"/>
    <property type="match status" value="1"/>
</dbReference>
<dbReference type="Pfam" id="PF09380">
    <property type="entry name" value="FERM_C"/>
    <property type="match status" value="1"/>
</dbReference>
<feature type="domain" description="PDZ" evidence="14">
    <location>
        <begin position="655"/>
        <end position="736"/>
    </location>
</feature>
<keyword evidence="6" id="KW-0539">Nucleus</keyword>
<evidence type="ECO:0000313" key="16">
    <source>
        <dbReference type="Proteomes" id="UP000001075"/>
    </source>
</evidence>
<feature type="compositionally biased region" description="Acidic residues" evidence="10">
    <location>
        <begin position="969"/>
        <end position="979"/>
    </location>
</feature>
<evidence type="ECO:0000256" key="8">
    <source>
        <dbReference type="PIRSR" id="PIRSR000933-51"/>
    </source>
</evidence>
<evidence type="ECO:0000256" key="9">
    <source>
        <dbReference type="SAM" id="Coils"/>
    </source>
</evidence>
<dbReference type="FunFam" id="2.30.29.30:FF:000107">
    <property type="entry name" value="Tyrosine-protein phosphatase non-receptor type 13"/>
    <property type="match status" value="1"/>
</dbReference>
<dbReference type="SMART" id="SM00228">
    <property type="entry name" value="PDZ"/>
    <property type="match status" value="3"/>
</dbReference>
<dbReference type="InterPro" id="IPR012153">
    <property type="entry name" value="PTPN13"/>
</dbReference>
<evidence type="ECO:0000256" key="7">
    <source>
        <dbReference type="PIRSR" id="PIRSR000933-50"/>
    </source>
</evidence>
<dbReference type="Gene3D" id="2.30.29.30">
    <property type="entry name" value="Pleckstrin-homology domain (PH domain)/Phosphotyrosine-binding domain (PTB)"/>
    <property type="match status" value="1"/>
</dbReference>
<keyword evidence="9" id="KW-0175">Coiled coil</keyword>
<comment type="subcellular location">
    <subcellularLocation>
        <location evidence="2">Cytoplasm</location>
        <location evidence="2">Cytoskeleton</location>
    </subcellularLocation>
    <subcellularLocation>
        <location evidence="1">Nucleus</location>
    </subcellularLocation>
</comment>
<dbReference type="InterPro" id="IPR000242">
    <property type="entry name" value="PTP_cat"/>
</dbReference>
<reference evidence="16" key="1">
    <citation type="journal article" date="2011" name="Nat. Biotechnol.">
        <title>The genomic sequence of the Chinese hamster ovary (CHO)-K1 cell line.</title>
        <authorList>
            <person name="Xu X."/>
            <person name="Nagarajan H."/>
            <person name="Lewis N.E."/>
            <person name="Pan S."/>
            <person name="Cai Z."/>
            <person name="Liu X."/>
            <person name="Chen W."/>
            <person name="Xie M."/>
            <person name="Wang W."/>
            <person name="Hammond S."/>
            <person name="Andersen M.R."/>
            <person name="Neff N."/>
            <person name="Passarelli B."/>
            <person name="Koh W."/>
            <person name="Fan H.C."/>
            <person name="Wang J."/>
            <person name="Gui Y."/>
            <person name="Lee K.H."/>
            <person name="Betenbaugh M.J."/>
            <person name="Quake S.R."/>
            <person name="Famili I."/>
            <person name="Palsson B.O."/>
            <person name="Wang J."/>
        </authorList>
    </citation>
    <scope>NUCLEOTIDE SEQUENCE [LARGE SCALE GENOMIC DNA]</scope>
    <source>
        <strain evidence="16">CHO K1 cell line</strain>
    </source>
</reference>
<feature type="compositionally biased region" description="Basic and acidic residues" evidence="10">
    <location>
        <begin position="349"/>
        <end position="358"/>
    </location>
</feature>
<dbReference type="InterPro" id="IPR052074">
    <property type="entry name" value="NonRcpt_TyrProt_Phosphatase"/>
</dbReference>
<feature type="compositionally biased region" description="Basic and acidic residues" evidence="10">
    <location>
        <begin position="267"/>
        <end position="281"/>
    </location>
</feature>
<dbReference type="CDD" id="cd23072">
    <property type="entry name" value="PDZ1_PTPN13-like"/>
    <property type="match status" value="1"/>
</dbReference>
<dbReference type="SUPFAM" id="SSF52799">
    <property type="entry name" value="(Phosphotyrosine protein) phosphatases II"/>
    <property type="match status" value="1"/>
</dbReference>
<dbReference type="GO" id="GO:0005634">
    <property type="term" value="C:nucleus"/>
    <property type="evidence" value="ECO:0007669"/>
    <property type="project" value="UniProtKB-SubCell"/>
</dbReference>
<dbReference type="CDD" id="cd14597">
    <property type="entry name" value="PTPc-N13"/>
    <property type="match status" value="1"/>
</dbReference>
<feature type="region of interest" description="Disordered" evidence="10">
    <location>
        <begin position="341"/>
        <end position="366"/>
    </location>
</feature>
<dbReference type="STRING" id="10029.G3IEM6"/>
<dbReference type="GO" id="GO:0005737">
    <property type="term" value="C:cytoplasm"/>
    <property type="evidence" value="ECO:0007669"/>
    <property type="project" value="TreeGrafter"/>
</dbReference>
<feature type="compositionally biased region" description="Basic and acidic residues" evidence="10">
    <location>
        <begin position="628"/>
        <end position="650"/>
    </location>
</feature>
<feature type="domain" description="PDZ" evidence="14">
    <location>
        <begin position="750"/>
        <end position="833"/>
    </location>
</feature>
<dbReference type="GlyGen" id="G3IEM6">
    <property type="glycosylation" value="1 site"/>
</dbReference>
<organism evidence="15 16">
    <name type="scientific">Cricetulus griseus</name>
    <name type="common">Chinese hamster</name>
    <name type="synonym">Cricetulus barabensis griseus</name>
    <dbReference type="NCBI Taxonomy" id="10029"/>
    <lineage>
        <taxon>Eukaryota</taxon>
        <taxon>Metazoa</taxon>
        <taxon>Chordata</taxon>
        <taxon>Craniata</taxon>
        <taxon>Vertebrata</taxon>
        <taxon>Euteleostomi</taxon>
        <taxon>Mammalia</taxon>
        <taxon>Eutheria</taxon>
        <taxon>Euarchontoglires</taxon>
        <taxon>Glires</taxon>
        <taxon>Rodentia</taxon>
        <taxon>Myomorpha</taxon>
        <taxon>Muroidea</taxon>
        <taxon>Cricetidae</taxon>
        <taxon>Cricetinae</taxon>
        <taxon>Cricetulus</taxon>
    </lineage>
</organism>
<dbReference type="InterPro" id="IPR003595">
    <property type="entry name" value="Tyr_Pase_cat"/>
</dbReference>
<evidence type="ECO:0000256" key="4">
    <source>
        <dbReference type="ARBA" id="ARBA00022490"/>
    </source>
</evidence>
<dbReference type="SMART" id="SM00194">
    <property type="entry name" value="PTPc"/>
    <property type="match status" value="1"/>
</dbReference>
<comment type="similarity">
    <text evidence="3">Belongs to the protein-tyrosine phosphatase family. Non-receptor class subfamily.</text>
</comment>
<dbReference type="SMART" id="SM01196">
    <property type="entry name" value="FERM_C"/>
    <property type="match status" value="1"/>
</dbReference>
<feature type="binding site" evidence="8">
    <location>
        <begin position="1286"/>
        <end position="1292"/>
    </location>
    <ligand>
        <name>substrate</name>
    </ligand>
</feature>
<keyword evidence="15" id="KW-0675">Receptor</keyword>
<dbReference type="InterPro" id="IPR018980">
    <property type="entry name" value="FERM_PH-like_C"/>
</dbReference>
<dbReference type="InterPro" id="IPR011993">
    <property type="entry name" value="PH-like_dom_sf"/>
</dbReference>
<dbReference type="PROSITE" id="PS50057">
    <property type="entry name" value="FERM_3"/>
    <property type="match status" value="1"/>
</dbReference>
<feature type="compositionally biased region" description="Basic and acidic residues" evidence="10">
    <location>
        <begin position="1032"/>
        <end position="1041"/>
    </location>
</feature>
<proteinExistence type="inferred from homology"/>
<dbReference type="FunCoup" id="G3IEM6">
    <property type="interactions" value="648"/>
</dbReference>
<dbReference type="GO" id="GO:0004725">
    <property type="term" value="F:protein tyrosine phosphatase activity"/>
    <property type="evidence" value="ECO:0007669"/>
    <property type="project" value="InterPro"/>
</dbReference>
<feature type="domain" description="PDZ" evidence="14">
    <location>
        <begin position="408"/>
        <end position="494"/>
    </location>
</feature>
<dbReference type="PRINTS" id="PR00700">
    <property type="entry name" value="PRTYPHPHTASE"/>
</dbReference>
<feature type="compositionally biased region" description="Polar residues" evidence="10">
    <location>
        <begin position="1003"/>
        <end position="1014"/>
    </location>
</feature>
<feature type="domain" description="Tyrosine specific protein phosphatases" evidence="12">
    <location>
        <begin position="1267"/>
        <end position="1336"/>
    </location>
</feature>
<evidence type="ECO:0000259" key="13">
    <source>
        <dbReference type="PROSITE" id="PS50057"/>
    </source>
</evidence>
<feature type="domain" description="Tyrosine-protein phosphatase" evidence="11">
    <location>
        <begin position="1091"/>
        <end position="1345"/>
    </location>
</feature>
<feature type="region of interest" description="Disordered" evidence="10">
    <location>
        <begin position="519"/>
        <end position="570"/>
    </location>
</feature>
<evidence type="ECO:0000256" key="5">
    <source>
        <dbReference type="ARBA" id="ARBA00023212"/>
    </source>
</evidence>
<evidence type="ECO:0000256" key="1">
    <source>
        <dbReference type="ARBA" id="ARBA00004123"/>
    </source>
</evidence>
<dbReference type="eggNOG" id="KOG0792">
    <property type="taxonomic scope" value="Eukaryota"/>
</dbReference>
<evidence type="ECO:0000256" key="3">
    <source>
        <dbReference type="ARBA" id="ARBA00009649"/>
    </source>
</evidence>
<dbReference type="PIRSF" id="PIRSF000933">
    <property type="entry name" value="Tyr-Ptase_nr13"/>
    <property type="match status" value="1"/>
</dbReference>
<evidence type="ECO:0000259" key="11">
    <source>
        <dbReference type="PROSITE" id="PS50055"/>
    </source>
</evidence>
<feature type="binding site" evidence="8">
    <location>
        <position position="1256"/>
    </location>
    <ligand>
        <name>substrate</name>
    </ligand>
</feature>
<evidence type="ECO:0000256" key="2">
    <source>
        <dbReference type="ARBA" id="ARBA00004245"/>
    </source>
</evidence>
<dbReference type="InterPro" id="IPR001478">
    <property type="entry name" value="PDZ"/>
</dbReference>
<feature type="region of interest" description="Disordered" evidence="10">
    <location>
        <begin position="964"/>
        <end position="1041"/>
    </location>
</feature>
<dbReference type="InterPro" id="IPR029021">
    <property type="entry name" value="Prot-tyrosine_phosphatase-like"/>
</dbReference>
<feature type="region of interest" description="Disordered" evidence="10">
    <location>
        <begin position="609"/>
        <end position="650"/>
    </location>
</feature>
<dbReference type="SMART" id="SM00404">
    <property type="entry name" value="PTPc_motif"/>
    <property type="match status" value="1"/>
</dbReference>
<dbReference type="GO" id="GO:0036312">
    <property type="term" value="F:phosphatidylinositol 3-kinase regulatory subunit binding"/>
    <property type="evidence" value="ECO:0007669"/>
    <property type="project" value="TreeGrafter"/>
</dbReference>
<evidence type="ECO:0000256" key="10">
    <source>
        <dbReference type="SAM" id="MobiDB-lite"/>
    </source>
</evidence>
<dbReference type="Pfam" id="PF16599">
    <property type="entry name" value="PTN13_u3"/>
    <property type="match status" value="1"/>
</dbReference>
<evidence type="ECO:0000313" key="15">
    <source>
        <dbReference type="EMBL" id="EGW14691.1"/>
    </source>
</evidence>
<dbReference type="Gene3D" id="2.30.42.10">
    <property type="match status" value="3"/>
</dbReference>
<sequence>MSLFFFSFLYIRQYETSLEGNLISQEMMLKRQEEEMVQLQARMALRQSRLSLYPGDTVKASMLDISRDPLREIALETAMTQRKLRVCQRLTEYGVHFHRVHPEKKSQTGILLGVCSKGVLVFEVHNGVRTLVLRFPWRETKKISFSKKKITLQNTSDGIKHAFQTDSGKACQYLLHLCSSQHKFQLQMRARQSNQDAQNIERASFRSLNLQAESVRGFNMGRAISTGSLASSTLNKLAVRPLSVQAEILKRLSCSELSLYQPLQNSSKEKNDKASWEEKPRGISKSYHDLSQASLYPHRKQVINMDSLPPAFAELVEKPMYPMARSDTESLAGLTKLNNSKSVASLNRSPERRKHESDSSIEDPGQAYVVGMTLPSSGKSSSQVPFKDNDTLHKRWSVMSSPEREITLVNLKRDSKLGLGFQIIGGEKMGRLDLGVFISSVTPGGPADLDGCLKPGDRLISVNSVSLEGVSHHAAVDILQNAPEDVTLVISQPKEKPFKVPSTPVHVASGMKNYMKKPCYMQDGAPDPSEDQPWPRGTLRHITESPFGLSGGLREGSLSSQDSRTESASLSQSHVNGFFASHLLHRGWQDSQHGSPSQTVTSKVAEKIFSDGNQSKAKRPGISDTTELSDRGDSDIDDTASKQDHQTPKKEVELHITLIKSEKGSLGFTVTKGSHSIGCYVHDVVQDPAKGDGRLKPGDRLIKVNDTDVTNMTHTDAVNLLRATPKVVRLIIGRILELPRMPVFPHLLPDITVTRHKEELGFSLSGGHGSPHEVVYISDINPRSVAAVEGNLQLLDIIHYVNGVSTQGMTLEEANRALDLSLPSVVLKATRDGCPVVPNSTRSAISAPKTTKANVLFFISKLHLCVWLSQQPHTCRLTGLGHLQRRYLKHQRTCRLKIETVPFSVVLKSNTIFQESGSQVDDIYADPQEAEVIQSLLDVVDEEAQNLLNQTNAARAACSPDILRTNGEAPEEGGADMDCDGSPLPKDSSESVNGYKEYKEKVNSGSLTQASQRGKSVEDGVTQRSSDLPVETTDHEDASKGKDFITSHPFLTNEELAALPVVRVPPFGKYTGTQLQATIRTLQGLLDQGIPSQELQNLQELKPLDQCLIGQTKENRRKNRYKNILPYDTTRVPLGDEGGYINASFIRIPVGTQEFVYIACQGPLPTTVGDFWQMVWEQNSTVIAMMTQEVEGEKVKCQRYWPSILGTTTMANERLRLALLRMQQLKGFVVRVMSLEDIQTGAVRHITHLNFTAWPDHDTPSQPDDLLTFISYMRHIHRSGPVITHCSAGIGRSGTLICIDVVLGLISQDLEFDISDLVRCMRLQRHGMVQTEGQYVFCYQVILYVLTHLQAEEQKAQP</sequence>
<keyword evidence="5" id="KW-0206">Cytoskeleton</keyword>
<dbReference type="FunFam" id="2.30.42.10:FF:000129">
    <property type="entry name" value="Tyrosine-protein phosphatase non-receptor type 13"/>
    <property type="match status" value="1"/>
</dbReference>
<dbReference type="FunFam" id="2.30.42.10:FF:000105">
    <property type="entry name" value="Tyrosine-protein phosphatase non-receptor type 13"/>
    <property type="match status" value="1"/>
</dbReference>
<dbReference type="CDD" id="cd06696">
    <property type="entry name" value="PDZ4_PTPN13-like"/>
    <property type="match status" value="1"/>
</dbReference>
<dbReference type="InterPro" id="IPR036034">
    <property type="entry name" value="PDZ_sf"/>
</dbReference>
<feature type="coiled-coil region" evidence="9">
    <location>
        <begin position="22"/>
        <end position="49"/>
    </location>
</feature>
<dbReference type="Proteomes" id="UP000001075">
    <property type="component" value="Unassembled WGS sequence"/>
</dbReference>
<evidence type="ECO:0000259" key="12">
    <source>
        <dbReference type="PROSITE" id="PS50056"/>
    </source>
</evidence>
<dbReference type="SUPFAM" id="SSF50156">
    <property type="entry name" value="PDZ domain-like"/>
    <property type="match status" value="3"/>
</dbReference>
<feature type="region of interest" description="Disordered" evidence="10">
    <location>
        <begin position="264"/>
        <end position="283"/>
    </location>
</feature>
<dbReference type="PANTHER" id="PTHR46900:SF1">
    <property type="entry name" value="TYROSINE-PROTEIN PHOSPHATASE NON-RECEPTOR TYPE 13"/>
    <property type="match status" value="1"/>
</dbReference>
<dbReference type="CDD" id="cd06697">
    <property type="entry name" value="PDZ5_PTPN13-like"/>
    <property type="match status" value="1"/>
</dbReference>
<dbReference type="FunFam" id="2.30.42.10:FF:000174">
    <property type="entry name" value="Tyrosine-protein phosphatase non-receptor type 13"/>
    <property type="match status" value="1"/>
</dbReference>
<dbReference type="SUPFAM" id="SSF50729">
    <property type="entry name" value="PH domain-like"/>
    <property type="match status" value="1"/>
</dbReference>
<name>G3IEM6_CRIGR</name>
<feature type="domain" description="FERM" evidence="13">
    <location>
        <begin position="1"/>
        <end position="189"/>
    </location>
</feature>
<dbReference type="GO" id="GO:0005856">
    <property type="term" value="C:cytoskeleton"/>
    <property type="evidence" value="ECO:0007669"/>
    <property type="project" value="UniProtKB-SubCell"/>
</dbReference>
<dbReference type="PROSITE" id="PS50055">
    <property type="entry name" value="TYR_PHOSPHATASE_PTP"/>
    <property type="match status" value="1"/>
</dbReference>
<dbReference type="Pfam" id="PF00102">
    <property type="entry name" value="Y_phosphatase"/>
    <property type="match status" value="1"/>
</dbReference>
<evidence type="ECO:0000259" key="14">
    <source>
        <dbReference type="PROSITE" id="PS50106"/>
    </source>
</evidence>
<dbReference type="PANTHER" id="PTHR46900">
    <property type="entry name" value="TYROSINE-PROTEIN PHOSPHATASE NON-RECEPTOR TYPE 13"/>
    <property type="match status" value="1"/>
</dbReference>
<dbReference type="PROSITE" id="PS50106">
    <property type="entry name" value="PDZ"/>
    <property type="match status" value="3"/>
</dbReference>
<gene>
    <name evidence="15" type="ORF">I79_022176</name>
</gene>